<keyword evidence="1" id="KW-0378">Hydrolase</keyword>
<dbReference type="EMBL" id="MK318968">
    <property type="protein sequence ID" value="QCL09294.1"/>
    <property type="molecule type" value="Genomic_DNA"/>
</dbReference>
<accession>A0A7S5DQ62</accession>
<keyword evidence="1" id="KW-0614">Plasmid</keyword>
<evidence type="ECO:0000313" key="1">
    <source>
        <dbReference type="EMBL" id="QCL09294.1"/>
    </source>
</evidence>
<reference evidence="1" key="1">
    <citation type="submission" date="2018-12" db="EMBL/GenBank/DDBJ databases">
        <title>Three Rhizobium rhizogenes strains isolated from the same crown gall tumor carry diverse plasmids.</title>
        <authorList>
            <person name="Pulawska J."/>
            <person name="Kuzmanovic N."/>
        </authorList>
    </citation>
    <scope>NUCLEOTIDE SEQUENCE</scope>
    <source>
        <strain evidence="1">C5.7</strain>
        <plasmid evidence="1">pC5.7b</plasmid>
    </source>
</reference>
<gene>
    <name evidence="1" type="ORF">pC5.7b_427</name>
</gene>
<name>A0A7S5DQ62_RHIRH</name>
<proteinExistence type="predicted"/>
<keyword evidence="1" id="KW-0269">Exonuclease</keyword>
<dbReference type="GO" id="GO:0004527">
    <property type="term" value="F:exonuclease activity"/>
    <property type="evidence" value="ECO:0007669"/>
    <property type="project" value="UniProtKB-KW"/>
</dbReference>
<geneLocation type="plasmid" evidence="1">
    <name>pC5.7b</name>
</geneLocation>
<organism evidence="1">
    <name type="scientific">Rhizobium rhizogenes</name>
    <name type="common">Agrobacterium rhizogenes</name>
    <dbReference type="NCBI Taxonomy" id="359"/>
    <lineage>
        <taxon>Bacteria</taxon>
        <taxon>Pseudomonadati</taxon>
        <taxon>Pseudomonadota</taxon>
        <taxon>Alphaproteobacteria</taxon>
        <taxon>Hyphomicrobiales</taxon>
        <taxon>Rhizobiaceae</taxon>
        <taxon>Rhizobium/Agrobacterium group</taxon>
        <taxon>Rhizobium</taxon>
    </lineage>
</organism>
<sequence>MFRFIHSGDLHLGKRFGNFSGDLPSRLREARHAVIARLAQHAREKRRDYDLARGRHI</sequence>
<protein>
    <submittedName>
        <fullName evidence="1">Putative exonuclease SbcD</fullName>
    </submittedName>
</protein>
<dbReference type="AlphaFoldDB" id="A0A7S5DQ62"/>
<dbReference type="SUPFAM" id="SSF56300">
    <property type="entry name" value="Metallo-dependent phosphatases"/>
    <property type="match status" value="1"/>
</dbReference>
<dbReference type="InterPro" id="IPR029052">
    <property type="entry name" value="Metallo-depent_PP-like"/>
</dbReference>
<keyword evidence="1" id="KW-0540">Nuclease</keyword>